<dbReference type="InterPro" id="IPR017930">
    <property type="entry name" value="Myb_dom"/>
</dbReference>
<dbReference type="InterPro" id="IPR009057">
    <property type="entry name" value="Homeodomain-like_sf"/>
</dbReference>
<reference evidence="8" key="1">
    <citation type="journal article" date="2020" name="Nat. Commun.">
        <title>Genome sequence of the cluster root forming white lupin.</title>
        <authorList>
            <person name="Hufnagel B."/>
            <person name="Marques A."/>
            <person name="Soriano A."/>
            <person name="Marques L."/>
            <person name="Divol F."/>
            <person name="Doumas P."/>
            <person name="Sallet E."/>
            <person name="Mancinotti D."/>
            <person name="Carrere S."/>
            <person name="Marande W."/>
            <person name="Arribat S."/>
            <person name="Keller J."/>
            <person name="Huneau C."/>
            <person name="Blein T."/>
            <person name="Aime D."/>
            <person name="Laguerre M."/>
            <person name="Taylor J."/>
            <person name="Schubert V."/>
            <person name="Nelson M."/>
            <person name="Geu-Flores F."/>
            <person name="Crespi M."/>
            <person name="Gallardo-Guerrero K."/>
            <person name="Delaux P.-M."/>
            <person name="Salse J."/>
            <person name="Berges H."/>
            <person name="Guyot R."/>
            <person name="Gouzy J."/>
            <person name="Peret B."/>
        </authorList>
    </citation>
    <scope>NUCLEOTIDE SEQUENCE [LARGE SCALE GENOMIC DNA]</scope>
    <source>
        <strain evidence="8">cv. Amiga</strain>
    </source>
</reference>
<evidence type="ECO:0000313" key="8">
    <source>
        <dbReference type="Proteomes" id="UP000447434"/>
    </source>
</evidence>
<accession>A0A6A4QLD4</accession>
<dbReference type="InterPro" id="IPR057625">
    <property type="entry name" value="TPR1-6-like_ubiquitin"/>
</dbReference>
<comment type="subcellular location">
    <subcellularLocation>
        <location evidence="1">Nucleus</location>
    </subcellularLocation>
</comment>
<evidence type="ECO:0000256" key="2">
    <source>
        <dbReference type="ARBA" id="ARBA00023125"/>
    </source>
</evidence>
<sequence length="661" mass="73747">MVKRLDYGFRGFQVPPTARRPRSTRRRGHSEKSSEGGQACAFELLASLAGKLLQESESSASSNAIEGNHHHGFSHSVVEKERQDEVSPLIAKGVHNGSCAESIFTTEMESKKSSQKCFEHAETDCVVECVSVNNNCNSECREKIEAHVNSKNLGWENKFVHNSNRLVEIPEDVRESCDANIKNGFRREPEASNSGVKELTLDNKFSLKDPLELCINSPALIDSNNDVRSPFCGELFPKASLSRHGNNNRLGFRDDDENFLRRNKVRTKSKAFRPPQRVACRRIRQMLTSKHRKVAPNLKDYGHSRTDGGVKPLYRKRKTCYSFERSRHSSLFKRRKFFGRSIVITSDGGVSSDSVSNSPNKGMDGDNSNSSAKLYVSKDSHVKFSIKSFRIPRLYVEVPRAATVGSLKRTVKEALMAMLGGGVHVGVLLHGKKVRDDNRTLRQTGISCEQSHDKLGFVLEPSSSQASPAVCVGEPSRCKTSQPTRSREAHVLDSGITDALQDSSLLTNTGNLVESNHDSTSFSTDTLADKITTDARALVTFPTRSIEALAVVPAGQKTRQSEFVQRRTRRPFSVSEVEALVEAVEELGTGRWRDVKLRAFENADHRTYVDLKDKWKTLVHTAKIGPQQRRGEPVPEELLDRVLAAHAYWSNHQAKVPKLEP</sequence>
<dbReference type="GO" id="GO:0042162">
    <property type="term" value="F:telomeric DNA binding"/>
    <property type="evidence" value="ECO:0007669"/>
    <property type="project" value="UniProtKB-ARBA"/>
</dbReference>
<dbReference type="Gene3D" id="1.10.246.220">
    <property type="match status" value="1"/>
</dbReference>
<evidence type="ECO:0000259" key="5">
    <source>
        <dbReference type="PROSITE" id="PS50090"/>
    </source>
</evidence>
<keyword evidence="8" id="KW-1185">Reference proteome</keyword>
<evidence type="ECO:0000259" key="6">
    <source>
        <dbReference type="PROSITE" id="PS51294"/>
    </source>
</evidence>
<feature type="domain" description="Myb-like" evidence="5">
    <location>
        <begin position="564"/>
        <end position="619"/>
    </location>
</feature>
<dbReference type="OrthoDB" id="2020981at2759"/>
<name>A0A6A4QLD4_LUPAL</name>
<keyword evidence="3" id="KW-0539">Nucleus</keyword>
<dbReference type="CDD" id="cd11660">
    <property type="entry name" value="SANT_TRF"/>
    <property type="match status" value="1"/>
</dbReference>
<dbReference type="Proteomes" id="UP000447434">
    <property type="component" value="Chromosome 4"/>
</dbReference>
<evidence type="ECO:0000313" key="7">
    <source>
        <dbReference type="EMBL" id="KAE9615048.1"/>
    </source>
</evidence>
<gene>
    <name evidence="7" type="ORF">Lalb_Chr04g0251171</name>
</gene>
<evidence type="ECO:0000256" key="3">
    <source>
        <dbReference type="ARBA" id="ARBA00023242"/>
    </source>
</evidence>
<comment type="caution">
    <text evidence="7">The sequence shown here is derived from an EMBL/GenBank/DDBJ whole genome shotgun (WGS) entry which is preliminary data.</text>
</comment>
<dbReference type="Pfam" id="PF23603">
    <property type="entry name" value="Ubiquitin_TPR1"/>
    <property type="match status" value="1"/>
</dbReference>
<dbReference type="AlphaFoldDB" id="A0A6A4QLD4"/>
<dbReference type="SUPFAM" id="SSF46689">
    <property type="entry name" value="Homeodomain-like"/>
    <property type="match status" value="1"/>
</dbReference>
<organism evidence="7 8">
    <name type="scientific">Lupinus albus</name>
    <name type="common">White lupine</name>
    <name type="synonym">Lupinus termis</name>
    <dbReference type="NCBI Taxonomy" id="3870"/>
    <lineage>
        <taxon>Eukaryota</taxon>
        <taxon>Viridiplantae</taxon>
        <taxon>Streptophyta</taxon>
        <taxon>Embryophyta</taxon>
        <taxon>Tracheophyta</taxon>
        <taxon>Spermatophyta</taxon>
        <taxon>Magnoliopsida</taxon>
        <taxon>eudicotyledons</taxon>
        <taxon>Gunneridae</taxon>
        <taxon>Pentapetalae</taxon>
        <taxon>rosids</taxon>
        <taxon>fabids</taxon>
        <taxon>Fabales</taxon>
        <taxon>Fabaceae</taxon>
        <taxon>Papilionoideae</taxon>
        <taxon>50 kb inversion clade</taxon>
        <taxon>genistoids sensu lato</taxon>
        <taxon>core genistoids</taxon>
        <taxon>Genisteae</taxon>
        <taxon>Lupinus</taxon>
    </lineage>
</organism>
<feature type="region of interest" description="Disordered" evidence="4">
    <location>
        <begin position="59"/>
        <end position="79"/>
    </location>
</feature>
<evidence type="ECO:0000256" key="4">
    <source>
        <dbReference type="SAM" id="MobiDB-lite"/>
    </source>
</evidence>
<dbReference type="PROSITE" id="PS51294">
    <property type="entry name" value="HTH_MYB"/>
    <property type="match status" value="1"/>
</dbReference>
<dbReference type="EMBL" id="WOCE01000004">
    <property type="protein sequence ID" value="KAE9615048.1"/>
    <property type="molecule type" value="Genomic_DNA"/>
</dbReference>
<dbReference type="PROSITE" id="PS50090">
    <property type="entry name" value="MYB_LIKE"/>
    <property type="match status" value="1"/>
</dbReference>
<dbReference type="InterPro" id="IPR031105">
    <property type="entry name" value="TRP_plant"/>
</dbReference>
<feature type="compositionally biased region" description="Basic residues" evidence="4">
    <location>
        <begin position="19"/>
        <end position="29"/>
    </location>
</feature>
<dbReference type="SMART" id="SM00717">
    <property type="entry name" value="SANT"/>
    <property type="match status" value="1"/>
</dbReference>
<protein>
    <submittedName>
        <fullName evidence="7">Putative transcription factor MYB-HB-like family</fullName>
    </submittedName>
</protein>
<dbReference type="PANTHER" id="PTHR21717:SF73">
    <property type="entry name" value="TELOMERE-BINDING PROTEIN, PUTATIVE-RELATED"/>
    <property type="match status" value="1"/>
</dbReference>
<keyword evidence="2" id="KW-0238">DNA-binding</keyword>
<evidence type="ECO:0000256" key="1">
    <source>
        <dbReference type="ARBA" id="ARBA00004123"/>
    </source>
</evidence>
<dbReference type="GO" id="GO:0005634">
    <property type="term" value="C:nucleus"/>
    <property type="evidence" value="ECO:0007669"/>
    <property type="project" value="UniProtKB-SubCell"/>
</dbReference>
<feature type="region of interest" description="Disordered" evidence="4">
    <location>
        <begin position="348"/>
        <end position="369"/>
    </location>
</feature>
<dbReference type="PANTHER" id="PTHR21717">
    <property type="entry name" value="TELOMERIC REPEAT BINDING PROTEIN"/>
    <property type="match status" value="1"/>
</dbReference>
<dbReference type="InterPro" id="IPR001005">
    <property type="entry name" value="SANT/Myb"/>
</dbReference>
<feature type="region of interest" description="Disordered" evidence="4">
    <location>
        <begin position="12"/>
        <end position="37"/>
    </location>
</feature>
<proteinExistence type="predicted"/>
<feature type="domain" description="HTH myb-type" evidence="6">
    <location>
        <begin position="565"/>
        <end position="623"/>
    </location>
</feature>
<dbReference type="Pfam" id="PF00249">
    <property type="entry name" value="Myb_DNA-binding"/>
    <property type="match status" value="1"/>
</dbReference>